<dbReference type="Proteomes" id="UP001208689">
    <property type="component" value="Chromosome"/>
</dbReference>
<evidence type="ECO:0000313" key="2">
    <source>
        <dbReference type="Proteomes" id="UP001208689"/>
    </source>
</evidence>
<keyword evidence="2" id="KW-1185">Reference proteome</keyword>
<proteinExistence type="predicted"/>
<dbReference type="GO" id="GO:0018498">
    <property type="term" value="F:2,3-dihydroxy-2,3-dihydro-phenylpropionate dehydrogenase activity"/>
    <property type="evidence" value="ECO:0007669"/>
    <property type="project" value="UniProtKB-EC"/>
</dbReference>
<keyword evidence="1" id="KW-0560">Oxidoreductase</keyword>
<reference evidence="1" key="1">
    <citation type="submission" date="2022-09" db="EMBL/GenBank/DDBJ databases">
        <title>Actin cytoskeleton and complex cell architecture in an #Asgard archaeon.</title>
        <authorList>
            <person name="Ponce Toledo R.I."/>
            <person name="Schleper C."/>
            <person name="Rodrigues Oliveira T."/>
            <person name="Wollweber F."/>
            <person name="Xu J."/>
            <person name="Rittmann S."/>
            <person name="Klingl A."/>
            <person name="Pilhofer M."/>
        </authorList>
    </citation>
    <scope>NUCLEOTIDE SEQUENCE</scope>
    <source>
        <strain evidence="1">B-35</strain>
    </source>
</reference>
<gene>
    <name evidence="1" type="ORF">NEF87_001075</name>
</gene>
<dbReference type="EC" id="1.3.1.87" evidence="1"/>
<dbReference type="Pfam" id="PF00106">
    <property type="entry name" value="adh_short"/>
    <property type="match status" value="1"/>
</dbReference>
<dbReference type="SUPFAM" id="SSF51735">
    <property type="entry name" value="NAD(P)-binding Rossmann-fold domains"/>
    <property type="match status" value="1"/>
</dbReference>
<accession>A0ABY6HMP8</accession>
<dbReference type="InterPro" id="IPR052625">
    <property type="entry name" value="Chl_b_Red"/>
</dbReference>
<dbReference type="CDD" id="cd05233">
    <property type="entry name" value="SDR_c"/>
    <property type="match status" value="1"/>
</dbReference>
<name>A0ABY6HMP8_9ARCH</name>
<dbReference type="Gene3D" id="3.40.50.720">
    <property type="entry name" value="NAD(P)-binding Rossmann-like Domain"/>
    <property type="match status" value="1"/>
</dbReference>
<dbReference type="InterPro" id="IPR002347">
    <property type="entry name" value="SDR_fam"/>
</dbReference>
<dbReference type="PANTHER" id="PTHR24314">
    <property type="entry name" value="NON-SPECIFIC LIPID TRANSFER PROTEIN-RELATED"/>
    <property type="match status" value="1"/>
</dbReference>
<organism evidence="1 2">
    <name type="scientific">Candidatus Lokiarchaeum ossiferum</name>
    <dbReference type="NCBI Taxonomy" id="2951803"/>
    <lineage>
        <taxon>Archaea</taxon>
        <taxon>Promethearchaeati</taxon>
        <taxon>Promethearchaeota</taxon>
        <taxon>Promethearchaeia</taxon>
        <taxon>Promethearchaeales</taxon>
        <taxon>Promethearchaeaceae</taxon>
        <taxon>Candidatus Lokiarchaeum</taxon>
    </lineage>
</organism>
<dbReference type="PRINTS" id="PR00081">
    <property type="entry name" value="GDHRDH"/>
</dbReference>
<dbReference type="EMBL" id="CP104013">
    <property type="protein sequence ID" value="UYP44790.1"/>
    <property type="molecule type" value="Genomic_DNA"/>
</dbReference>
<dbReference type="InterPro" id="IPR036291">
    <property type="entry name" value="NAD(P)-bd_dom_sf"/>
</dbReference>
<sequence length="266" mass="29227">MHVVITGSSKGIGKALAQKFLDFGDKVIISSRSQDAIDSTVAEFENIYGPENVFGIPCDVVQAEDIEQLISFAVNKFGTIDIWINNAGLAGNKRAPLIDLDVSQIRSIIETNVIGTLLCCRAVLKIMIDQGFGHIFNMEGAGSHGRPTANLLPYVTSKSAIPIIKKTLLLETKNLSKRIGIHDLRPGIVLTDMLLKVTPDLKSKQRLNVLAEKPKTIADYLVPRIRKVKGSGKNIYFLSAFKIMIRILTASKAKNKFFDEHGNPVE</sequence>
<protein>
    <submittedName>
        <fullName evidence="1">3-phenylpropionate-dihydrodiol/cinnamic acid-dihydrodiol dehydrogenase</fullName>
        <ecNumber evidence="1">1.3.1.87</ecNumber>
    </submittedName>
</protein>
<evidence type="ECO:0000313" key="1">
    <source>
        <dbReference type="EMBL" id="UYP44790.1"/>
    </source>
</evidence>
<dbReference type="PANTHER" id="PTHR24314:SF21">
    <property type="entry name" value="CHLOROPHYLL(IDE) B REDUCTASE NYC1, CHLOROPLASTIC-RELATED"/>
    <property type="match status" value="1"/>
</dbReference>